<evidence type="ECO:0000256" key="1">
    <source>
        <dbReference type="ARBA" id="ARBA00009677"/>
    </source>
</evidence>
<dbReference type="SUPFAM" id="SSF117143">
    <property type="entry name" value="Flagellar hook protein flgE"/>
    <property type="match status" value="1"/>
</dbReference>
<evidence type="ECO:0000259" key="3">
    <source>
        <dbReference type="Pfam" id="PF00460"/>
    </source>
</evidence>
<dbReference type="GO" id="GO:0071978">
    <property type="term" value="P:bacterial-type flagellum-dependent swarming motility"/>
    <property type="evidence" value="ECO:0007669"/>
    <property type="project" value="TreeGrafter"/>
</dbReference>
<keyword evidence="2" id="KW-0975">Bacterial flagellum</keyword>
<evidence type="ECO:0000259" key="5">
    <source>
        <dbReference type="Pfam" id="PF22692"/>
    </source>
</evidence>
<dbReference type="InterPro" id="IPR019776">
    <property type="entry name" value="Flagellar_basal_body_rod_CS"/>
</dbReference>
<dbReference type="InterPro" id="IPR010930">
    <property type="entry name" value="Flg_bb/hook_C_dom"/>
</dbReference>
<dbReference type="Proteomes" id="UP000188184">
    <property type="component" value="Chromosome"/>
</dbReference>
<dbReference type="InterPro" id="IPR001444">
    <property type="entry name" value="Flag_bb_rod_N"/>
</dbReference>
<evidence type="ECO:0000313" key="6">
    <source>
        <dbReference type="EMBL" id="AQQ54137.1"/>
    </source>
</evidence>
<organism evidence="6 7">
    <name type="scientific">Planococcus lenghuensis</name>
    <dbReference type="NCBI Taxonomy" id="2213202"/>
    <lineage>
        <taxon>Bacteria</taxon>
        <taxon>Bacillati</taxon>
        <taxon>Bacillota</taxon>
        <taxon>Bacilli</taxon>
        <taxon>Bacillales</taxon>
        <taxon>Caryophanaceae</taxon>
        <taxon>Planococcus</taxon>
    </lineage>
</organism>
<dbReference type="Pfam" id="PF22692">
    <property type="entry name" value="LlgE_F_G_D1"/>
    <property type="match status" value="1"/>
</dbReference>
<dbReference type="Pfam" id="PF06429">
    <property type="entry name" value="Flg_bbr_C"/>
    <property type="match status" value="1"/>
</dbReference>
<reference evidence="6 7" key="1">
    <citation type="submission" date="2017-02" db="EMBL/GenBank/DDBJ databases">
        <title>The complete genomic sequence of a novel cold adapted crude oil-degrading bacterium Planococcus qaidamina Y42.</title>
        <authorList>
            <person name="Yang R."/>
        </authorList>
    </citation>
    <scope>NUCLEOTIDE SEQUENCE [LARGE SCALE GENOMIC DNA]</scope>
    <source>
        <strain evidence="6 7">Y42</strain>
    </source>
</reference>
<feature type="domain" description="Flagellar hook protein FlgE/F/G-like D1" evidence="5">
    <location>
        <begin position="109"/>
        <end position="168"/>
    </location>
</feature>
<evidence type="ECO:0000313" key="7">
    <source>
        <dbReference type="Proteomes" id="UP000188184"/>
    </source>
</evidence>
<keyword evidence="6" id="KW-0969">Cilium</keyword>
<keyword evidence="6" id="KW-0966">Cell projection</keyword>
<accession>A0A1Q2L268</accession>
<protein>
    <submittedName>
        <fullName evidence="6">Flagellar biosynthesis protein FlgG</fullName>
    </submittedName>
</protein>
<dbReference type="InterPro" id="IPR037925">
    <property type="entry name" value="FlgE/F/G-like"/>
</dbReference>
<sequence length="274" mass="29944">MFRGLYIATSGLMAHNRKQQVLTNNLANANTPGFKQDETVLRAFPAQLIQAMQAGKHPATIGKLHTGVYAQEGIPSFVQGALKETGNPTDISLLSGALPVDPETQQQGTLLFAVNAGDGQIRYTQNGQFAVDQDGFLTTADGLNVLDANFQTIRTDSENFTVQGNGEIIREDGTNANQLWVGYTNDPEQLVKEGHNLLRWEGDFENAPLGIEAAGLPNMPGDFVKQGMVEQSNVDLTRTMTDMMSTYRSFESSQKVIQAYDRSMEKAVNEIGRV</sequence>
<comment type="similarity">
    <text evidence="1 2">Belongs to the flagella basal body rod proteins family.</text>
</comment>
<feature type="domain" description="Flagellar basal-body/hook protein C-terminal" evidence="4">
    <location>
        <begin position="225"/>
        <end position="269"/>
    </location>
</feature>
<name>A0A1Q2L268_9BACL</name>
<dbReference type="Pfam" id="PF00460">
    <property type="entry name" value="Flg_bb_rod"/>
    <property type="match status" value="1"/>
</dbReference>
<gene>
    <name evidence="6" type="ORF">B0X71_14170</name>
</gene>
<dbReference type="KEGG" id="pmar:B0X71_14170"/>
<keyword evidence="6" id="KW-0282">Flagellum</keyword>
<comment type="subcellular location">
    <subcellularLocation>
        <location evidence="2">Bacterial flagellum basal body</location>
    </subcellularLocation>
</comment>
<dbReference type="InterPro" id="IPR053967">
    <property type="entry name" value="LlgE_F_G-like_D1"/>
</dbReference>
<proteinExistence type="inferred from homology"/>
<dbReference type="PANTHER" id="PTHR30435">
    <property type="entry name" value="FLAGELLAR PROTEIN"/>
    <property type="match status" value="1"/>
</dbReference>
<keyword evidence="7" id="KW-1185">Reference proteome</keyword>
<evidence type="ECO:0000259" key="4">
    <source>
        <dbReference type="Pfam" id="PF06429"/>
    </source>
</evidence>
<dbReference type="OrthoDB" id="9800375at2"/>
<dbReference type="PROSITE" id="PS00588">
    <property type="entry name" value="FLAGELLA_BB_ROD"/>
    <property type="match status" value="1"/>
</dbReference>
<dbReference type="RefSeq" id="WP_077590030.1">
    <property type="nucleotide sequence ID" value="NZ_CP019640.1"/>
</dbReference>
<evidence type="ECO:0000256" key="2">
    <source>
        <dbReference type="RuleBase" id="RU362116"/>
    </source>
</evidence>
<dbReference type="GO" id="GO:0009425">
    <property type="term" value="C:bacterial-type flagellum basal body"/>
    <property type="evidence" value="ECO:0007669"/>
    <property type="project" value="UniProtKB-SubCell"/>
</dbReference>
<feature type="domain" description="Flagellar basal body rod protein N-terminal" evidence="3">
    <location>
        <begin position="5"/>
        <end position="35"/>
    </location>
</feature>
<dbReference type="InterPro" id="IPR020013">
    <property type="entry name" value="Flagellar_FlgE/F/G"/>
</dbReference>
<dbReference type="PANTHER" id="PTHR30435:SF19">
    <property type="entry name" value="FLAGELLAR BASAL-BODY ROD PROTEIN FLGG"/>
    <property type="match status" value="1"/>
</dbReference>
<dbReference type="NCBIfam" id="TIGR03506">
    <property type="entry name" value="FlgEFG_subfam"/>
    <property type="match status" value="1"/>
</dbReference>
<dbReference type="AlphaFoldDB" id="A0A1Q2L268"/>
<dbReference type="EMBL" id="CP019640">
    <property type="protein sequence ID" value="AQQ54137.1"/>
    <property type="molecule type" value="Genomic_DNA"/>
</dbReference>